<sequence>MSTNRKEEIILATLELAAEKGLAGVSMSMIADKIGIKKPSLYKHFSSKKEIVETMYQFLREQSKKNANIKPVNFSQLFQGKTAYEVLQGVVKGYANMNHQEKMLMFYKVIYSERSIQPMAARIVAEETERMIIATKQLFYAMEVHKLLHFENADMSALSFAMTIHGLMDYELDQKYGYGKEEHTENNLISDYLSWFCKENSVGDGD</sequence>
<organism evidence="4 5">
    <name type="scientific">Anaerobutyricum hallii</name>
    <dbReference type="NCBI Taxonomy" id="39488"/>
    <lineage>
        <taxon>Bacteria</taxon>
        <taxon>Bacillati</taxon>
        <taxon>Bacillota</taxon>
        <taxon>Clostridia</taxon>
        <taxon>Lachnospirales</taxon>
        <taxon>Lachnospiraceae</taxon>
        <taxon>Anaerobutyricum</taxon>
    </lineage>
</organism>
<dbReference type="AlphaFoldDB" id="A0A173SE92"/>
<dbReference type="PANTHER" id="PTHR43479">
    <property type="entry name" value="ACREF/ENVCD OPERON REPRESSOR-RELATED"/>
    <property type="match status" value="1"/>
</dbReference>
<reference evidence="4 5" key="1">
    <citation type="submission" date="2015-09" db="EMBL/GenBank/DDBJ databases">
        <authorList>
            <consortium name="Pathogen Informatics"/>
        </authorList>
    </citation>
    <scope>NUCLEOTIDE SEQUENCE [LARGE SCALE GENOMIC DNA]</scope>
    <source>
        <strain evidence="4 5">2789STDY5834966</strain>
    </source>
</reference>
<dbReference type="InterPro" id="IPR009057">
    <property type="entry name" value="Homeodomain-like_sf"/>
</dbReference>
<name>A0A173SE92_9FIRM</name>
<evidence type="ECO:0000259" key="3">
    <source>
        <dbReference type="PROSITE" id="PS50977"/>
    </source>
</evidence>
<protein>
    <submittedName>
        <fullName evidence="4">Transcriptional regulator BetI</fullName>
    </submittedName>
</protein>
<dbReference type="EMBL" id="CYYC01000008">
    <property type="protein sequence ID" value="CUM88621.1"/>
    <property type="molecule type" value="Genomic_DNA"/>
</dbReference>
<dbReference type="PANTHER" id="PTHR43479:SF11">
    <property type="entry name" value="ACREF_ENVCD OPERON REPRESSOR-RELATED"/>
    <property type="match status" value="1"/>
</dbReference>
<evidence type="ECO:0000313" key="4">
    <source>
        <dbReference type="EMBL" id="CUM88621.1"/>
    </source>
</evidence>
<dbReference type="InterPro" id="IPR050624">
    <property type="entry name" value="HTH-type_Tx_Regulator"/>
</dbReference>
<dbReference type="SUPFAM" id="SSF46689">
    <property type="entry name" value="Homeodomain-like"/>
    <property type="match status" value="1"/>
</dbReference>
<evidence type="ECO:0000256" key="1">
    <source>
        <dbReference type="ARBA" id="ARBA00023125"/>
    </source>
</evidence>
<proteinExistence type="predicted"/>
<dbReference type="Pfam" id="PF00440">
    <property type="entry name" value="TetR_N"/>
    <property type="match status" value="1"/>
</dbReference>
<keyword evidence="1 2" id="KW-0238">DNA-binding</keyword>
<dbReference type="PRINTS" id="PR00455">
    <property type="entry name" value="HTHTETR"/>
</dbReference>
<gene>
    <name evidence="4" type="ORF">ERS852578_00860</name>
</gene>
<dbReference type="InterPro" id="IPR001647">
    <property type="entry name" value="HTH_TetR"/>
</dbReference>
<dbReference type="RefSeq" id="WP_055182545.1">
    <property type="nucleotide sequence ID" value="NZ_CYYC01000008.1"/>
</dbReference>
<evidence type="ECO:0000313" key="5">
    <source>
        <dbReference type="Proteomes" id="UP000095390"/>
    </source>
</evidence>
<dbReference type="PROSITE" id="PS50977">
    <property type="entry name" value="HTH_TETR_2"/>
    <property type="match status" value="1"/>
</dbReference>
<dbReference type="Gene3D" id="1.10.357.10">
    <property type="entry name" value="Tetracycline Repressor, domain 2"/>
    <property type="match status" value="1"/>
</dbReference>
<accession>A0A173SE92</accession>
<evidence type="ECO:0000256" key="2">
    <source>
        <dbReference type="PROSITE-ProRule" id="PRU00335"/>
    </source>
</evidence>
<feature type="DNA-binding region" description="H-T-H motif" evidence="2">
    <location>
        <begin position="26"/>
        <end position="45"/>
    </location>
</feature>
<dbReference type="Proteomes" id="UP000095390">
    <property type="component" value="Unassembled WGS sequence"/>
</dbReference>
<dbReference type="GO" id="GO:0003677">
    <property type="term" value="F:DNA binding"/>
    <property type="evidence" value="ECO:0007669"/>
    <property type="project" value="UniProtKB-UniRule"/>
</dbReference>
<feature type="domain" description="HTH tetR-type" evidence="3">
    <location>
        <begin position="3"/>
        <end position="63"/>
    </location>
</feature>